<feature type="region of interest" description="Disordered" evidence="1">
    <location>
        <begin position="299"/>
        <end position="321"/>
    </location>
</feature>
<evidence type="ECO:0000259" key="3">
    <source>
        <dbReference type="Pfam" id="PF17184"/>
    </source>
</evidence>
<reference evidence="4" key="1">
    <citation type="submission" date="2022-01" db="EMBL/GenBank/DDBJ databases">
        <title>Comparative genomics reveals a dynamic genome evolution in the ectomycorrhizal milk-cap (Lactarius) mushrooms.</title>
        <authorList>
            <consortium name="DOE Joint Genome Institute"/>
            <person name="Lebreton A."/>
            <person name="Tang N."/>
            <person name="Kuo A."/>
            <person name="LaButti K."/>
            <person name="Drula E."/>
            <person name="Barry K."/>
            <person name="Clum A."/>
            <person name="Lipzen A."/>
            <person name="Mousain D."/>
            <person name="Ng V."/>
            <person name="Wang R."/>
            <person name="Wang X."/>
            <person name="Dai Y."/>
            <person name="Henrissat B."/>
            <person name="Grigoriev I.V."/>
            <person name="Guerin-Laguette A."/>
            <person name="Yu F."/>
            <person name="Martin F.M."/>
        </authorList>
    </citation>
    <scope>NUCLEOTIDE SEQUENCE</scope>
    <source>
        <strain evidence="4">QP</strain>
    </source>
</reference>
<keyword evidence="5" id="KW-1185">Reference proteome</keyword>
<proteinExistence type="predicted"/>
<dbReference type="PANTHER" id="PTHR31811">
    <property type="entry name" value="TRNA A64-2'-O-RIBOSYLPHOSPHATE TRANSFERASE"/>
    <property type="match status" value="1"/>
</dbReference>
<dbReference type="PIRSF" id="PIRSF007747">
    <property type="entry name" value="Ribosyl_Ptfrase"/>
    <property type="match status" value="1"/>
</dbReference>
<comment type="caution">
    <text evidence="4">The sequence shown here is derived from an EMBL/GenBank/DDBJ whole genome shotgun (WGS) entry which is preliminary data.</text>
</comment>
<gene>
    <name evidence="4" type="ORF">EDB92DRAFT_1793666</name>
</gene>
<feature type="domain" description="Rit1 DUSP-like" evidence="2">
    <location>
        <begin position="402"/>
        <end position="507"/>
    </location>
</feature>
<dbReference type="InterPro" id="IPR007306">
    <property type="entry name" value="Rit1"/>
</dbReference>
<evidence type="ECO:0000313" key="5">
    <source>
        <dbReference type="Proteomes" id="UP001201163"/>
    </source>
</evidence>
<dbReference type="GO" id="GO:0005737">
    <property type="term" value="C:cytoplasm"/>
    <property type="evidence" value="ECO:0007669"/>
    <property type="project" value="TreeGrafter"/>
</dbReference>
<feature type="region of interest" description="Disordered" evidence="1">
    <location>
        <begin position="364"/>
        <end position="401"/>
    </location>
</feature>
<dbReference type="InterPro" id="IPR033449">
    <property type="entry name" value="Rit1_N"/>
</dbReference>
<dbReference type="InterPro" id="IPR033421">
    <property type="entry name" value="Rit1_DUSP-like"/>
</dbReference>
<dbReference type="Pfam" id="PF04179">
    <property type="entry name" value="Init_tRNA_PT"/>
    <property type="match status" value="1"/>
</dbReference>
<dbReference type="AlphaFoldDB" id="A0AAD4QG83"/>
<feature type="domain" description="Rit1 N-terminal" evidence="3">
    <location>
        <begin position="7"/>
        <end position="293"/>
    </location>
</feature>
<accession>A0AAD4QG83</accession>
<protein>
    <submittedName>
        <fullName evidence="4">Initiator tRNA phosphoribosyl transferase</fullName>
    </submittedName>
</protein>
<dbReference type="PANTHER" id="PTHR31811:SF0">
    <property type="entry name" value="TRNA A64-2'-O-RIBOSYLPHOSPHATE TRANSFERASE"/>
    <property type="match status" value="1"/>
</dbReference>
<sequence>MSALAYIRRESLDIYNRIQSIGADIAFVNQVRAAYPALPLIPNLRCGAWYTDPSIADPGTHAYFKSTDGHHGNWSFNLRRPNLHLLPVAAAHGGIILVDSTRAGKRLPDALSKTVPIWCAVVNRAMRLRRGELDAASDSKEAPTAWLWDGDLRTPPGIVGAHEHAQIAAQLDGWAASLADSSYALPTLDRPLRPLWVTPASSRFPHIAPDAAFLPVICVSASCAIDAVDGRSSEGVGLVGLGRRAGGFSYVQGSGDDHELWGQGLTPAVFWQNRAELLACPRAQLETLVAQLVAEMPRDTVPSHGGADGGGPPGAWRSTPVPVTKVGGRVLLCSLADLPRDLQAILPGPSGTPEEAAFVIVDDSESDVPPDDTDARCPAPTSSNGADAPSDAAPGDPPSSRVLRVRLPPGKRGQHVFLHEVLPSVTSFASTHLSPGRAICVAGGDAGVGVALVLLQLFFDDAGKPCRAQGDAAPSKNSVRTRLEWVIASRPQTNPSRAILKRVNDFLLSPRSHRGEAEAGATI</sequence>
<evidence type="ECO:0000256" key="1">
    <source>
        <dbReference type="SAM" id="MobiDB-lite"/>
    </source>
</evidence>
<dbReference type="EMBL" id="JAKELL010000008">
    <property type="protein sequence ID" value="KAH8996820.1"/>
    <property type="molecule type" value="Genomic_DNA"/>
</dbReference>
<evidence type="ECO:0000259" key="2">
    <source>
        <dbReference type="Pfam" id="PF04179"/>
    </source>
</evidence>
<dbReference type="Proteomes" id="UP001201163">
    <property type="component" value="Unassembled WGS sequence"/>
</dbReference>
<dbReference type="GO" id="GO:0019988">
    <property type="term" value="P:charged-tRNA amino acid modification"/>
    <property type="evidence" value="ECO:0007669"/>
    <property type="project" value="InterPro"/>
</dbReference>
<evidence type="ECO:0000313" key="4">
    <source>
        <dbReference type="EMBL" id="KAH8996820.1"/>
    </source>
</evidence>
<organism evidence="4 5">
    <name type="scientific">Lactarius akahatsu</name>
    <dbReference type="NCBI Taxonomy" id="416441"/>
    <lineage>
        <taxon>Eukaryota</taxon>
        <taxon>Fungi</taxon>
        <taxon>Dikarya</taxon>
        <taxon>Basidiomycota</taxon>
        <taxon>Agaricomycotina</taxon>
        <taxon>Agaricomycetes</taxon>
        <taxon>Russulales</taxon>
        <taxon>Russulaceae</taxon>
        <taxon>Lactarius</taxon>
    </lineage>
</organism>
<dbReference type="Pfam" id="PF17184">
    <property type="entry name" value="Rit1_C"/>
    <property type="match status" value="1"/>
</dbReference>
<feature type="compositionally biased region" description="Low complexity" evidence="1">
    <location>
        <begin position="385"/>
        <end position="400"/>
    </location>
</feature>
<dbReference type="GO" id="GO:0043399">
    <property type="term" value="F:tRNA adenosine(64)-2'-O-ribosylphosphate transferase activity"/>
    <property type="evidence" value="ECO:0007669"/>
    <property type="project" value="InterPro"/>
</dbReference>
<name>A0AAD4QG83_9AGAM</name>
<keyword evidence="4" id="KW-0808">Transferase</keyword>